<protein>
    <submittedName>
        <fullName evidence="1">Uncharacterized protein</fullName>
    </submittedName>
</protein>
<organism evidence="1 2">
    <name type="scientific">Characodon lateralis</name>
    <dbReference type="NCBI Taxonomy" id="208331"/>
    <lineage>
        <taxon>Eukaryota</taxon>
        <taxon>Metazoa</taxon>
        <taxon>Chordata</taxon>
        <taxon>Craniata</taxon>
        <taxon>Vertebrata</taxon>
        <taxon>Euteleostomi</taxon>
        <taxon>Actinopterygii</taxon>
        <taxon>Neopterygii</taxon>
        <taxon>Teleostei</taxon>
        <taxon>Neoteleostei</taxon>
        <taxon>Acanthomorphata</taxon>
        <taxon>Ovalentaria</taxon>
        <taxon>Atherinomorphae</taxon>
        <taxon>Cyprinodontiformes</taxon>
        <taxon>Goodeidae</taxon>
        <taxon>Characodon</taxon>
    </lineage>
</organism>
<dbReference type="Proteomes" id="UP001352852">
    <property type="component" value="Unassembled WGS sequence"/>
</dbReference>
<name>A0ABU7EWI6_9TELE</name>
<evidence type="ECO:0000313" key="1">
    <source>
        <dbReference type="EMBL" id="MED6291151.1"/>
    </source>
</evidence>
<proteinExistence type="predicted"/>
<evidence type="ECO:0000313" key="2">
    <source>
        <dbReference type="Proteomes" id="UP001352852"/>
    </source>
</evidence>
<dbReference type="EMBL" id="JAHUTJ010067524">
    <property type="protein sequence ID" value="MED6291151.1"/>
    <property type="molecule type" value="Genomic_DNA"/>
</dbReference>
<keyword evidence="2" id="KW-1185">Reference proteome</keyword>
<accession>A0ABU7EWI6</accession>
<comment type="caution">
    <text evidence="1">The sequence shown here is derived from an EMBL/GenBank/DDBJ whole genome shotgun (WGS) entry which is preliminary data.</text>
</comment>
<gene>
    <name evidence="1" type="ORF">CHARACLAT_020570</name>
</gene>
<sequence>MNAAHIDHYKSHIFGNVNDHKKKKNGIEDPDLQCEHSLRISCIKLAEIRKLKHKIQISRSNIYFINLKFKLTFCLMVQNKGIIGSGAPCQEHRGINDLNSRE</sequence>
<reference evidence="1 2" key="1">
    <citation type="submission" date="2021-06" db="EMBL/GenBank/DDBJ databases">
        <authorList>
            <person name="Palmer J.M."/>
        </authorList>
    </citation>
    <scope>NUCLEOTIDE SEQUENCE [LARGE SCALE GENOMIC DNA]</scope>
    <source>
        <strain evidence="1 2">CL_MEX2019</strain>
        <tissue evidence="1">Muscle</tissue>
    </source>
</reference>